<feature type="domain" description="Spore protein YkvP/CgeB glycosyl transferase-like" evidence="1">
    <location>
        <begin position="166"/>
        <end position="281"/>
    </location>
</feature>
<dbReference type="KEGG" id="dsa:Desal_3037"/>
<dbReference type="EMBL" id="CP001649">
    <property type="protein sequence ID" value="ACS81089.1"/>
    <property type="molecule type" value="Genomic_DNA"/>
</dbReference>
<dbReference type="SUPFAM" id="SSF53756">
    <property type="entry name" value="UDP-Glycosyltransferase/glycogen phosphorylase"/>
    <property type="match status" value="1"/>
</dbReference>
<sequence length="550" mass="62778">MHKLFLINCTPPLVKAFAEMGYEVEHVHGQEGHLDLPVLLDQLQFEPDLVLQQESLGRRCFLNGLNKLNCVKIFWSVDTHMNLYWHKFYAELFDCLLTTQKKYIPELRQACEAKVEWLPWMGNISEVGTAGGRVIPHSRRDHDLSFVGRVSSHRRSRLWFVEFLKSNYKLNFQDNLNYQQMMELYRNTRIAPNEALFGEVNFRLFEAASCGCAVVTPDVGGGLNELFEIGKEIEVYNDVLELKEILDRLNKDTVVSGSYGMAAYARVLKDHRPDSRATAICNIAENTAARSLSAERAELLLCISEFLLGESGSYSVDWDDLLKRLLGLGRSEIRDVALLRIFAGLGQSDLFMGIVRPYLDKSLSSDDCYFNMSASLGALRLGMWEVAKHFWYSFNSCSRPEEMVKPETEVHLLKLWGDVSAKKGLRIRSGVAFKEDKDIPSCASDCYFAALYRDSSDKEIYRKLNSIFNGVKGGEPGRLGFLSHLSLHYPDDWRISAEVAVTNLKVFRFQEGLKELETAHDLAARAGQTRFFERKIELEIPQFNKLVNWS</sequence>
<dbReference type="eggNOG" id="COG4641">
    <property type="taxonomic scope" value="Bacteria"/>
</dbReference>
<dbReference type="HOGENOM" id="CLU_453249_0_0_7"/>
<name>C6C0Z2_MARSD</name>
<evidence type="ECO:0000259" key="1">
    <source>
        <dbReference type="Pfam" id="PF13524"/>
    </source>
</evidence>
<evidence type="ECO:0000313" key="2">
    <source>
        <dbReference type="EMBL" id="ACS81089.1"/>
    </source>
</evidence>
<organism evidence="2 3">
    <name type="scientific">Maridesulfovibrio salexigens (strain ATCC 14822 / DSM 2638 / NCIMB 8403 / VKM B-1763)</name>
    <name type="common">Desulfovibrio salexigens</name>
    <dbReference type="NCBI Taxonomy" id="526222"/>
    <lineage>
        <taxon>Bacteria</taxon>
        <taxon>Pseudomonadati</taxon>
        <taxon>Thermodesulfobacteriota</taxon>
        <taxon>Desulfovibrionia</taxon>
        <taxon>Desulfovibrionales</taxon>
        <taxon>Desulfovibrionaceae</taxon>
        <taxon>Maridesulfovibrio</taxon>
    </lineage>
</organism>
<accession>C6C0Z2</accession>
<dbReference type="RefSeq" id="WP_015852905.1">
    <property type="nucleotide sequence ID" value="NC_012881.1"/>
</dbReference>
<dbReference type="Pfam" id="PF13524">
    <property type="entry name" value="Glyco_trans_1_2"/>
    <property type="match status" value="1"/>
</dbReference>
<keyword evidence="3" id="KW-1185">Reference proteome</keyword>
<reference evidence="2 3" key="1">
    <citation type="submission" date="2009-06" db="EMBL/GenBank/DDBJ databases">
        <title>Complete sequence of Desulfovibrio salexigens DSM 2638.</title>
        <authorList>
            <consortium name="US DOE Joint Genome Institute"/>
            <person name="Lucas S."/>
            <person name="Copeland A."/>
            <person name="Lapidus A."/>
            <person name="Glavina del Rio T."/>
            <person name="Tice H."/>
            <person name="Bruce D."/>
            <person name="Goodwin L."/>
            <person name="Pitluck S."/>
            <person name="Munk A.C."/>
            <person name="Brettin T."/>
            <person name="Detter J.C."/>
            <person name="Han C."/>
            <person name="Tapia R."/>
            <person name="Larimer F."/>
            <person name="Land M."/>
            <person name="Hauser L."/>
            <person name="Kyrpides N."/>
            <person name="Anderson I."/>
            <person name="Wall J.D."/>
            <person name="Arkin A.P."/>
            <person name="Dehal P."/>
            <person name="Chivian D."/>
            <person name="Giles B."/>
            <person name="Hazen T.C."/>
        </authorList>
    </citation>
    <scope>NUCLEOTIDE SEQUENCE [LARGE SCALE GENOMIC DNA]</scope>
    <source>
        <strain evidence="3">ATCC 14822 / DSM 2638 / NCIMB 8403 / VKM B-1763</strain>
    </source>
</reference>
<dbReference type="STRING" id="526222.Desal_3037"/>
<dbReference type="AlphaFoldDB" id="C6C0Z2"/>
<dbReference type="Proteomes" id="UP000002601">
    <property type="component" value="Chromosome"/>
</dbReference>
<proteinExistence type="predicted"/>
<dbReference type="InterPro" id="IPR055259">
    <property type="entry name" value="YkvP/CgeB_Glyco_trans-like"/>
</dbReference>
<evidence type="ECO:0000313" key="3">
    <source>
        <dbReference type="Proteomes" id="UP000002601"/>
    </source>
</evidence>
<protein>
    <recommendedName>
        <fullName evidence="1">Spore protein YkvP/CgeB glycosyl transferase-like domain-containing protein</fullName>
    </recommendedName>
</protein>
<dbReference type="Gene3D" id="3.40.50.2000">
    <property type="entry name" value="Glycogen Phosphorylase B"/>
    <property type="match status" value="1"/>
</dbReference>
<gene>
    <name evidence="2" type="ordered locus">Desal_3037</name>
</gene>
<dbReference type="OrthoDB" id="5464538at2"/>